<evidence type="ECO:0000313" key="2">
    <source>
        <dbReference type="Proteomes" id="UP000054279"/>
    </source>
</evidence>
<dbReference type="EMBL" id="KN837112">
    <property type="protein sequence ID" value="KIJ45377.1"/>
    <property type="molecule type" value="Genomic_DNA"/>
</dbReference>
<evidence type="ECO:0000313" key="1">
    <source>
        <dbReference type="EMBL" id="KIJ45377.1"/>
    </source>
</evidence>
<keyword evidence="2" id="KW-1185">Reference proteome</keyword>
<organism evidence="1 2">
    <name type="scientific">Sphaerobolus stellatus (strain SS14)</name>
    <dbReference type="NCBI Taxonomy" id="990650"/>
    <lineage>
        <taxon>Eukaryota</taxon>
        <taxon>Fungi</taxon>
        <taxon>Dikarya</taxon>
        <taxon>Basidiomycota</taxon>
        <taxon>Agaricomycotina</taxon>
        <taxon>Agaricomycetes</taxon>
        <taxon>Phallomycetidae</taxon>
        <taxon>Geastrales</taxon>
        <taxon>Sphaerobolaceae</taxon>
        <taxon>Sphaerobolus</taxon>
    </lineage>
</organism>
<sequence length="152" mass="17583">MPKITFEGIRGKEARAELLKDLRDVLGRLLHAGTAEDFETHWEFMQTEYGNHPAWIKYLEDEYMKHKERWSQARLGASFASKKGSQTPKACAERLVFEEAERRIEELENNQLKTESFSTDEMPPLLQNPAQLNSLVRPVLQILGEYLCFTAP</sequence>
<proteinExistence type="predicted"/>
<gene>
    <name evidence="1" type="ORF">M422DRAFT_251149</name>
</gene>
<protein>
    <submittedName>
        <fullName evidence="1">Uncharacterized protein</fullName>
    </submittedName>
</protein>
<dbReference type="Proteomes" id="UP000054279">
    <property type="component" value="Unassembled WGS sequence"/>
</dbReference>
<dbReference type="AlphaFoldDB" id="A0A0C9VSC3"/>
<reference evidence="1 2" key="1">
    <citation type="submission" date="2014-06" db="EMBL/GenBank/DDBJ databases">
        <title>Evolutionary Origins and Diversification of the Mycorrhizal Mutualists.</title>
        <authorList>
            <consortium name="DOE Joint Genome Institute"/>
            <consortium name="Mycorrhizal Genomics Consortium"/>
            <person name="Kohler A."/>
            <person name="Kuo A."/>
            <person name="Nagy L.G."/>
            <person name="Floudas D."/>
            <person name="Copeland A."/>
            <person name="Barry K.W."/>
            <person name="Cichocki N."/>
            <person name="Veneault-Fourrey C."/>
            <person name="LaButti K."/>
            <person name="Lindquist E.A."/>
            <person name="Lipzen A."/>
            <person name="Lundell T."/>
            <person name="Morin E."/>
            <person name="Murat C."/>
            <person name="Riley R."/>
            <person name="Ohm R."/>
            <person name="Sun H."/>
            <person name="Tunlid A."/>
            <person name="Henrissat B."/>
            <person name="Grigoriev I.V."/>
            <person name="Hibbett D.S."/>
            <person name="Martin F."/>
        </authorList>
    </citation>
    <scope>NUCLEOTIDE SEQUENCE [LARGE SCALE GENOMIC DNA]</scope>
    <source>
        <strain evidence="1 2">SS14</strain>
    </source>
</reference>
<accession>A0A0C9VSC3</accession>
<name>A0A0C9VSC3_SPHS4</name>
<dbReference type="HOGENOM" id="CLU_115060_0_0_1"/>